<keyword evidence="10" id="KW-1185">Reference proteome</keyword>
<keyword evidence="4 7" id="KW-0812">Transmembrane</keyword>
<evidence type="ECO:0000259" key="8">
    <source>
        <dbReference type="Pfam" id="PF04239"/>
    </source>
</evidence>
<feature type="domain" description="YetF C-terminal" evidence="8">
    <location>
        <begin position="76"/>
        <end position="144"/>
    </location>
</feature>
<reference evidence="9 10" key="1">
    <citation type="journal article" date="2010" name="J. Bacteriol.">
        <title>Genome sequences of Oceanicola granulosus HTCC2516(T) and Oceanicola batsensis HTCC2597(TDelta).</title>
        <authorList>
            <person name="Thrash J.C."/>
            <person name="Cho J.C."/>
            <person name="Vergin K.L."/>
            <person name="Giovannoni S.J."/>
        </authorList>
    </citation>
    <scope>NUCLEOTIDE SEQUENCE [LARGE SCALE GENOMIC DNA]</scope>
    <source>
        <strain evidence="10">ATCC BAA-863 / DSM 15984 / KCTC 12145 / HTCC2597</strain>
    </source>
</reference>
<comment type="similarity">
    <text evidence="2">Belongs to the UPF0702 family.</text>
</comment>
<organism evidence="9 10">
    <name type="scientific">Pseudooceanicola batsensis (strain ATCC BAA-863 / DSM 15984 / KCTC 12145 / HTCC2597)</name>
    <name type="common">Oceanicola batsensis</name>
    <dbReference type="NCBI Taxonomy" id="252305"/>
    <lineage>
        <taxon>Bacteria</taxon>
        <taxon>Pseudomonadati</taxon>
        <taxon>Pseudomonadota</taxon>
        <taxon>Alphaproteobacteria</taxon>
        <taxon>Rhodobacterales</taxon>
        <taxon>Paracoccaceae</taxon>
        <taxon>Pseudooceanicola</taxon>
    </lineage>
</organism>
<dbReference type="GO" id="GO:0005886">
    <property type="term" value="C:plasma membrane"/>
    <property type="evidence" value="ECO:0007669"/>
    <property type="project" value="UniProtKB-SubCell"/>
</dbReference>
<dbReference type="Pfam" id="PF04239">
    <property type="entry name" value="DUF421"/>
    <property type="match status" value="1"/>
</dbReference>
<comment type="subcellular location">
    <subcellularLocation>
        <location evidence="1">Cell membrane</location>
        <topology evidence="1">Multi-pass membrane protein</topology>
    </subcellularLocation>
</comment>
<evidence type="ECO:0000256" key="5">
    <source>
        <dbReference type="ARBA" id="ARBA00022989"/>
    </source>
</evidence>
<dbReference type="PANTHER" id="PTHR34582:SF6">
    <property type="entry name" value="UPF0702 TRANSMEMBRANE PROTEIN YCAP"/>
    <property type="match status" value="1"/>
</dbReference>
<dbReference type="InterPro" id="IPR023090">
    <property type="entry name" value="UPF0702_alpha/beta_dom_sf"/>
</dbReference>
<evidence type="ECO:0000256" key="3">
    <source>
        <dbReference type="ARBA" id="ARBA00022475"/>
    </source>
</evidence>
<accession>A3TSE5</accession>
<comment type="caution">
    <text evidence="9">The sequence shown here is derived from an EMBL/GenBank/DDBJ whole genome shotgun (WGS) entry which is preliminary data.</text>
</comment>
<evidence type="ECO:0000256" key="1">
    <source>
        <dbReference type="ARBA" id="ARBA00004651"/>
    </source>
</evidence>
<evidence type="ECO:0000313" key="9">
    <source>
        <dbReference type="EMBL" id="EAQ04572.1"/>
    </source>
</evidence>
<evidence type="ECO:0000256" key="7">
    <source>
        <dbReference type="SAM" id="Phobius"/>
    </source>
</evidence>
<gene>
    <name evidence="9" type="ORF">OB2597_04800</name>
</gene>
<dbReference type="Proteomes" id="UP000004318">
    <property type="component" value="Unassembled WGS sequence"/>
</dbReference>
<dbReference type="AlphaFoldDB" id="A3TSE5"/>
<protein>
    <recommendedName>
        <fullName evidence="8">YetF C-terminal domain-containing protein</fullName>
    </recommendedName>
</protein>
<evidence type="ECO:0000256" key="6">
    <source>
        <dbReference type="ARBA" id="ARBA00023136"/>
    </source>
</evidence>
<dbReference type="PANTHER" id="PTHR34582">
    <property type="entry name" value="UPF0702 TRANSMEMBRANE PROTEIN YCAP"/>
    <property type="match status" value="1"/>
</dbReference>
<name>A3TSE5_PSEBH</name>
<dbReference type="InterPro" id="IPR007353">
    <property type="entry name" value="DUF421"/>
</dbReference>
<keyword evidence="5 7" id="KW-1133">Transmembrane helix</keyword>
<dbReference type="RefSeq" id="WP_009805201.1">
    <property type="nucleotide sequence ID" value="NZ_CH724131.1"/>
</dbReference>
<feature type="transmembrane region" description="Helical" evidence="7">
    <location>
        <begin position="53"/>
        <end position="74"/>
    </location>
</feature>
<dbReference type="eggNOG" id="COG2323">
    <property type="taxonomic scope" value="Bacteria"/>
</dbReference>
<keyword evidence="6 7" id="KW-0472">Membrane</keyword>
<dbReference type="HOGENOM" id="CLU_077149_2_1_5"/>
<evidence type="ECO:0000313" key="10">
    <source>
        <dbReference type="Proteomes" id="UP000004318"/>
    </source>
</evidence>
<sequence length="145" mass="15906">MSLRAVIIFFYAILLYRLAPRRSFSNLSAQDIVLTVILGSSLSRALTGNAPLLPTLVATGLLVGLYVGVTALAPRSKLISRLVKGRPITLVRDGKVDRQAFRRAHFGENDITELLRLNGLRDLLEVEEAHLERNGQVSVISKNSA</sequence>
<dbReference type="STRING" id="252305.OB2597_04800"/>
<dbReference type="Gene3D" id="3.30.240.20">
    <property type="entry name" value="bsu07140 like domains"/>
    <property type="match status" value="1"/>
</dbReference>
<proteinExistence type="inferred from homology"/>
<keyword evidence="3" id="KW-1003">Cell membrane</keyword>
<evidence type="ECO:0000256" key="2">
    <source>
        <dbReference type="ARBA" id="ARBA00006448"/>
    </source>
</evidence>
<dbReference type="EMBL" id="AAMO01000001">
    <property type="protein sequence ID" value="EAQ04572.1"/>
    <property type="molecule type" value="Genomic_DNA"/>
</dbReference>
<evidence type="ECO:0000256" key="4">
    <source>
        <dbReference type="ARBA" id="ARBA00022692"/>
    </source>
</evidence>